<reference evidence="2" key="1">
    <citation type="submission" date="2020-10" db="EMBL/GenBank/DDBJ databases">
        <authorList>
            <person name="Kikuchi T."/>
        </authorList>
    </citation>
    <scope>NUCLEOTIDE SEQUENCE</scope>
    <source>
        <strain evidence="2">NKZ352</strain>
    </source>
</reference>
<proteinExistence type="predicted"/>
<sequence>MVLECGRPSFSLASEEEEKYKYPCRDAARERARQRQSVVVAGAVGGIEFSMSPRYVFSSGKGSDNDVRRDGDSSPSTVHKNSFVKAVKFVLERCGQLPRIVIHRSGFNDEKLAKRPLRPPSPKLSGTRTSPGFMAPNFNVIETSFW</sequence>
<keyword evidence="3" id="KW-1185">Reference proteome</keyword>
<accession>A0A8S1I026</accession>
<evidence type="ECO:0000256" key="1">
    <source>
        <dbReference type="SAM" id="MobiDB-lite"/>
    </source>
</evidence>
<organism evidence="2 3">
    <name type="scientific">Caenorhabditis auriculariae</name>
    <dbReference type="NCBI Taxonomy" id="2777116"/>
    <lineage>
        <taxon>Eukaryota</taxon>
        <taxon>Metazoa</taxon>
        <taxon>Ecdysozoa</taxon>
        <taxon>Nematoda</taxon>
        <taxon>Chromadorea</taxon>
        <taxon>Rhabditida</taxon>
        <taxon>Rhabditina</taxon>
        <taxon>Rhabditomorpha</taxon>
        <taxon>Rhabditoidea</taxon>
        <taxon>Rhabditidae</taxon>
        <taxon>Peloderinae</taxon>
        <taxon>Caenorhabditis</taxon>
    </lineage>
</organism>
<name>A0A8S1I026_9PELO</name>
<feature type="compositionally biased region" description="Basic and acidic residues" evidence="1">
    <location>
        <begin position="63"/>
        <end position="72"/>
    </location>
</feature>
<dbReference type="EMBL" id="CAJGYM010000180">
    <property type="protein sequence ID" value="CAD6199517.1"/>
    <property type="molecule type" value="Genomic_DNA"/>
</dbReference>
<evidence type="ECO:0000313" key="2">
    <source>
        <dbReference type="EMBL" id="CAD6199517.1"/>
    </source>
</evidence>
<dbReference type="AlphaFoldDB" id="A0A8S1I026"/>
<evidence type="ECO:0000313" key="3">
    <source>
        <dbReference type="Proteomes" id="UP000835052"/>
    </source>
</evidence>
<gene>
    <name evidence="2" type="ORF">CAUJ_LOCUS15419</name>
</gene>
<comment type="caution">
    <text evidence="2">The sequence shown here is derived from an EMBL/GenBank/DDBJ whole genome shotgun (WGS) entry which is preliminary data.</text>
</comment>
<protein>
    <submittedName>
        <fullName evidence="2">Uncharacterized protein</fullName>
    </submittedName>
</protein>
<feature type="region of interest" description="Disordered" evidence="1">
    <location>
        <begin position="58"/>
        <end position="78"/>
    </location>
</feature>
<dbReference type="Proteomes" id="UP000835052">
    <property type="component" value="Unassembled WGS sequence"/>
</dbReference>